<dbReference type="CDD" id="cd02440">
    <property type="entry name" value="AdoMet_MTases"/>
    <property type="match status" value="1"/>
</dbReference>
<sequence>MRVIAGQAKGTRLTGLKGSRVRPTLDRVRESLFNILGQNFSGDYFLDWFGGSGAVGIEALSRGAEKVVWAENDRQAQKLIYANLEKCQFWSGQGKSKSANWVLLKMDALQAVSVLEERSFQFDVVYIDPPFSEDLYEECLITISKSQLLKVSSLVVVEHHHKNFIQKFYGKLHLTDQRRIGDTCLSLYSLKNS</sequence>
<dbReference type="SUPFAM" id="SSF53335">
    <property type="entry name" value="S-adenosyl-L-methionine-dependent methyltransferases"/>
    <property type="match status" value="1"/>
</dbReference>
<dbReference type="PANTHER" id="PTHR43542">
    <property type="entry name" value="METHYLTRANSFERASE"/>
    <property type="match status" value="1"/>
</dbReference>
<organism evidence="3">
    <name type="scientific">marine metagenome</name>
    <dbReference type="NCBI Taxonomy" id="408172"/>
    <lineage>
        <taxon>unclassified sequences</taxon>
        <taxon>metagenomes</taxon>
        <taxon>ecological metagenomes</taxon>
    </lineage>
</organism>
<name>A0A382KUK0_9ZZZZ</name>
<dbReference type="InterPro" id="IPR029063">
    <property type="entry name" value="SAM-dependent_MTases_sf"/>
</dbReference>
<dbReference type="PIRSF" id="PIRSF004553">
    <property type="entry name" value="CHP00095"/>
    <property type="match status" value="1"/>
</dbReference>
<dbReference type="PANTHER" id="PTHR43542:SF1">
    <property type="entry name" value="METHYLTRANSFERASE"/>
    <property type="match status" value="1"/>
</dbReference>
<dbReference type="GO" id="GO:0031167">
    <property type="term" value="P:rRNA methylation"/>
    <property type="evidence" value="ECO:0007669"/>
    <property type="project" value="InterPro"/>
</dbReference>
<dbReference type="Pfam" id="PF03602">
    <property type="entry name" value="Cons_hypoth95"/>
    <property type="match status" value="1"/>
</dbReference>
<evidence type="ECO:0000313" key="3">
    <source>
        <dbReference type="EMBL" id="SVC26311.1"/>
    </source>
</evidence>
<accession>A0A382KUK0</accession>
<dbReference type="InterPro" id="IPR002052">
    <property type="entry name" value="DNA_methylase_N6_adenine_CS"/>
</dbReference>
<dbReference type="Gene3D" id="3.40.50.150">
    <property type="entry name" value="Vaccinia Virus protein VP39"/>
    <property type="match status" value="1"/>
</dbReference>
<dbReference type="NCBIfam" id="TIGR00095">
    <property type="entry name" value="16S rRNA (guanine(966)-N(2))-methyltransferase RsmD"/>
    <property type="match status" value="1"/>
</dbReference>
<reference evidence="3" key="1">
    <citation type="submission" date="2018-05" db="EMBL/GenBank/DDBJ databases">
        <authorList>
            <person name="Lanie J.A."/>
            <person name="Ng W.-L."/>
            <person name="Kazmierczak K.M."/>
            <person name="Andrzejewski T.M."/>
            <person name="Davidsen T.M."/>
            <person name="Wayne K.J."/>
            <person name="Tettelin H."/>
            <person name="Glass J.I."/>
            <person name="Rusch D."/>
            <person name="Podicherti R."/>
            <person name="Tsui H.-C.T."/>
            <person name="Winkler M.E."/>
        </authorList>
    </citation>
    <scope>NUCLEOTIDE SEQUENCE</scope>
</reference>
<dbReference type="GO" id="GO:0008168">
    <property type="term" value="F:methyltransferase activity"/>
    <property type="evidence" value="ECO:0007669"/>
    <property type="project" value="UniProtKB-KW"/>
</dbReference>
<dbReference type="PROSITE" id="PS00092">
    <property type="entry name" value="N6_MTASE"/>
    <property type="match status" value="1"/>
</dbReference>
<protein>
    <recommendedName>
        <fullName evidence="4">16S rRNA (Guanine(966)-N(2))-methyltransferase RsmD</fullName>
    </recommendedName>
</protein>
<dbReference type="EMBL" id="UINC01081973">
    <property type="protein sequence ID" value="SVC26311.1"/>
    <property type="molecule type" value="Genomic_DNA"/>
</dbReference>
<dbReference type="GO" id="GO:0003676">
    <property type="term" value="F:nucleic acid binding"/>
    <property type="evidence" value="ECO:0007669"/>
    <property type="project" value="InterPro"/>
</dbReference>
<evidence type="ECO:0000256" key="2">
    <source>
        <dbReference type="ARBA" id="ARBA00022679"/>
    </source>
</evidence>
<dbReference type="AlphaFoldDB" id="A0A382KUK0"/>
<proteinExistence type="predicted"/>
<keyword evidence="2" id="KW-0808">Transferase</keyword>
<dbReference type="InterPro" id="IPR004398">
    <property type="entry name" value="RNA_MeTrfase_RsmD"/>
</dbReference>
<evidence type="ECO:0000256" key="1">
    <source>
        <dbReference type="ARBA" id="ARBA00022603"/>
    </source>
</evidence>
<gene>
    <name evidence="3" type="ORF">METZ01_LOCUS279165</name>
</gene>
<keyword evidence="1" id="KW-0489">Methyltransferase</keyword>
<evidence type="ECO:0008006" key="4">
    <source>
        <dbReference type="Google" id="ProtNLM"/>
    </source>
</evidence>